<organism evidence="1 2">
    <name type="scientific">Kipferlia bialata</name>
    <dbReference type="NCBI Taxonomy" id="797122"/>
    <lineage>
        <taxon>Eukaryota</taxon>
        <taxon>Metamonada</taxon>
        <taxon>Carpediemonas-like organisms</taxon>
        <taxon>Kipferlia</taxon>
    </lineage>
</organism>
<sequence length="208" mass="23100">AATASKLPCLTAANYAVWCENADPATLADAIGLSRDLTCPDPDFSNFFALGHNNHLRRCKQCKGVCVARNKAIKKCYKCHTVIATSPRQGEVGYWGGEKGFIYTGYKVMGTFCFQLYQGQSLAEVLEETALPVEAQLHSHVTQSPPTTYRSQKIPHSLPNNCDPRVMDGLVDCIIALTNPRGDPHIRRADWESFFDHCQILKIKGNRK</sequence>
<dbReference type="EMBL" id="BDIP01010180">
    <property type="protein sequence ID" value="GCA65209.1"/>
    <property type="molecule type" value="Genomic_DNA"/>
</dbReference>
<keyword evidence="2" id="KW-1185">Reference proteome</keyword>
<gene>
    <name evidence="1" type="ORF">KIPB_016536</name>
</gene>
<dbReference type="AlphaFoldDB" id="A0A391P5W2"/>
<accession>A0A391P5W2</accession>
<name>A0A391P5W2_9EUKA</name>
<reference evidence="1 2" key="1">
    <citation type="journal article" date="2018" name="PLoS ONE">
        <title>The draft genome of Kipferlia bialata reveals reductive genome evolution in fornicate parasites.</title>
        <authorList>
            <person name="Tanifuji G."/>
            <person name="Takabayashi S."/>
            <person name="Kume K."/>
            <person name="Takagi M."/>
            <person name="Nakayama T."/>
            <person name="Kamikawa R."/>
            <person name="Inagaki Y."/>
            <person name="Hashimoto T."/>
        </authorList>
    </citation>
    <scope>NUCLEOTIDE SEQUENCE [LARGE SCALE GENOMIC DNA]</scope>
    <source>
        <strain evidence="1">NY0173</strain>
    </source>
</reference>
<comment type="caution">
    <text evidence="1">The sequence shown here is derived from an EMBL/GenBank/DDBJ whole genome shotgun (WGS) entry which is preliminary data.</text>
</comment>
<evidence type="ECO:0000313" key="2">
    <source>
        <dbReference type="Proteomes" id="UP000265618"/>
    </source>
</evidence>
<evidence type="ECO:0000313" key="1">
    <source>
        <dbReference type="EMBL" id="GCA65209.1"/>
    </source>
</evidence>
<dbReference type="Proteomes" id="UP000265618">
    <property type="component" value="Unassembled WGS sequence"/>
</dbReference>
<protein>
    <submittedName>
        <fullName evidence="1">Uncharacterized protein</fullName>
    </submittedName>
</protein>
<feature type="non-terminal residue" evidence="1">
    <location>
        <position position="208"/>
    </location>
</feature>
<proteinExistence type="predicted"/>
<feature type="non-terminal residue" evidence="1">
    <location>
        <position position="1"/>
    </location>
</feature>